<proteinExistence type="predicted"/>
<sequence>MIHPINIPEDLMASNPKREQFLEKRRRPTLTYTPDGRRMLDGKPTTPNEPTKLWNDFFLRSITRCLVADSESSTQEQGTLLNVVDLSPSSPPPISDDDIPDSPPPFKHLVPSITSSTPNLQQHKKLGRTESLQSAELSDEGEMAFREMQADMRRQGKQAVSKQDSLIVDLKSVSSNLLPCCSDDQLEHEKLKEFVRFDFEHINLFAGDRNSRRRSVTLIPESTPPLRQTSRIGRRIWVNKTCLDRCTAVELTPNALLHSCKTTRKPELRFHVSSVATSNNELLIDVCVYSTFPHELRFQTYLHAHSVSGRSIGPKIVSTAHEFTVQPIEDNTVRIVMDLAEDIRLACESNDAYLIVTLMGRILH</sequence>
<dbReference type="AlphaFoldDB" id="A0AA39M672"/>
<evidence type="ECO:0000313" key="3">
    <source>
        <dbReference type="Proteomes" id="UP001175271"/>
    </source>
</evidence>
<feature type="region of interest" description="Disordered" evidence="1">
    <location>
        <begin position="15"/>
        <end position="48"/>
    </location>
</feature>
<evidence type="ECO:0000313" key="2">
    <source>
        <dbReference type="EMBL" id="KAK0421984.1"/>
    </source>
</evidence>
<gene>
    <name evidence="2" type="ORF">QR680_007300</name>
</gene>
<reference evidence="2" key="1">
    <citation type="submission" date="2023-06" db="EMBL/GenBank/DDBJ databases">
        <title>Genomic analysis of the entomopathogenic nematode Steinernema hermaphroditum.</title>
        <authorList>
            <person name="Schwarz E.M."/>
            <person name="Heppert J.K."/>
            <person name="Baniya A."/>
            <person name="Schwartz H.T."/>
            <person name="Tan C.-H."/>
            <person name="Antoshechkin I."/>
            <person name="Sternberg P.W."/>
            <person name="Goodrich-Blair H."/>
            <person name="Dillman A.R."/>
        </authorList>
    </citation>
    <scope>NUCLEOTIDE SEQUENCE</scope>
    <source>
        <strain evidence="2">PS9179</strain>
        <tissue evidence="2">Whole animal</tissue>
    </source>
</reference>
<accession>A0AA39M672</accession>
<dbReference type="Proteomes" id="UP001175271">
    <property type="component" value="Unassembled WGS sequence"/>
</dbReference>
<name>A0AA39M672_9BILA</name>
<evidence type="ECO:0000256" key="1">
    <source>
        <dbReference type="SAM" id="MobiDB-lite"/>
    </source>
</evidence>
<protein>
    <submittedName>
        <fullName evidence="2">Uncharacterized protein</fullName>
    </submittedName>
</protein>
<feature type="region of interest" description="Disordered" evidence="1">
    <location>
        <begin position="115"/>
        <end position="138"/>
    </location>
</feature>
<keyword evidence="3" id="KW-1185">Reference proteome</keyword>
<comment type="caution">
    <text evidence="2">The sequence shown here is derived from an EMBL/GenBank/DDBJ whole genome shotgun (WGS) entry which is preliminary data.</text>
</comment>
<organism evidence="2 3">
    <name type="scientific">Steinernema hermaphroditum</name>
    <dbReference type="NCBI Taxonomy" id="289476"/>
    <lineage>
        <taxon>Eukaryota</taxon>
        <taxon>Metazoa</taxon>
        <taxon>Ecdysozoa</taxon>
        <taxon>Nematoda</taxon>
        <taxon>Chromadorea</taxon>
        <taxon>Rhabditida</taxon>
        <taxon>Tylenchina</taxon>
        <taxon>Panagrolaimomorpha</taxon>
        <taxon>Strongyloidoidea</taxon>
        <taxon>Steinernematidae</taxon>
        <taxon>Steinernema</taxon>
    </lineage>
</organism>
<dbReference type="EMBL" id="JAUCMV010000001">
    <property type="protein sequence ID" value="KAK0421984.1"/>
    <property type="molecule type" value="Genomic_DNA"/>
</dbReference>